<dbReference type="Pfam" id="PF02113">
    <property type="entry name" value="Peptidase_S13"/>
    <property type="match status" value="2"/>
</dbReference>
<dbReference type="NCBIfam" id="TIGR00666">
    <property type="entry name" value="PBP4"/>
    <property type="match status" value="1"/>
</dbReference>
<organism evidence="3 4">
    <name type="scientific">Isoptericola jiangsuensis</name>
    <dbReference type="NCBI Taxonomy" id="548579"/>
    <lineage>
        <taxon>Bacteria</taxon>
        <taxon>Bacillati</taxon>
        <taxon>Actinomycetota</taxon>
        <taxon>Actinomycetes</taxon>
        <taxon>Micrococcales</taxon>
        <taxon>Promicromonosporaceae</taxon>
        <taxon>Isoptericola</taxon>
    </lineage>
</organism>
<dbReference type="EMBL" id="PDJJ01000001">
    <property type="protein sequence ID" value="PFG44408.1"/>
    <property type="molecule type" value="Genomic_DNA"/>
</dbReference>
<comment type="similarity">
    <text evidence="1">Belongs to the peptidase S13 family.</text>
</comment>
<dbReference type="Proteomes" id="UP000224130">
    <property type="component" value="Unassembled WGS sequence"/>
</dbReference>
<evidence type="ECO:0000313" key="3">
    <source>
        <dbReference type="EMBL" id="PFG44408.1"/>
    </source>
</evidence>
<accession>A0A2A9EZV9</accession>
<dbReference type="PANTHER" id="PTHR30023:SF0">
    <property type="entry name" value="PENICILLIN-SENSITIVE CARBOXYPEPTIDASE A"/>
    <property type="match status" value="1"/>
</dbReference>
<comment type="caution">
    <text evidence="3">The sequence shown here is derived from an EMBL/GenBank/DDBJ whole genome shotgun (WGS) entry which is preliminary data.</text>
</comment>
<dbReference type="PANTHER" id="PTHR30023">
    <property type="entry name" value="D-ALANYL-D-ALANINE CARBOXYPEPTIDASE"/>
    <property type="match status" value="1"/>
</dbReference>
<reference evidence="3 4" key="1">
    <citation type="submission" date="2017-10" db="EMBL/GenBank/DDBJ databases">
        <title>Sequencing the genomes of 1000 actinobacteria strains.</title>
        <authorList>
            <person name="Klenk H.-P."/>
        </authorList>
    </citation>
    <scope>NUCLEOTIDE SEQUENCE [LARGE SCALE GENOMIC DNA]</scope>
    <source>
        <strain evidence="3 4">DSM 21863</strain>
    </source>
</reference>
<dbReference type="SUPFAM" id="SSF56601">
    <property type="entry name" value="beta-lactamase/transpeptidase-like"/>
    <property type="match status" value="1"/>
</dbReference>
<dbReference type="RefSeq" id="WP_098464614.1">
    <property type="nucleotide sequence ID" value="NZ_PDJJ01000001.1"/>
</dbReference>
<dbReference type="InterPro" id="IPR012338">
    <property type="entry name" value="Beta-lactam/transpept-like"/>
</dbReference>
<protein>
    <submittedName>
        <fullName evidence="3">D-alanyl-D-alanine carboxypeptidase/D-alanyl-D-alanine-endopeptidase (Penicillin-binding protein 4)</fullName>
    </submittedName>
</protein>
<evidence type="ECO:0000256" key="2">
    <source>
        <dbReference type="ARBA" id="ARBA00022801"/>
    </source>
</evidence>
<dbReference type="AlphaFoldDB" id="A0A2A9EZV9"/>
<proteinExistence type="inferred from homology"/>
<dbReference type="GO" id="GO:0006508">
    <property type="term" value="P:proteolysis"/>
    <property type="evidence" value="ECO:0007669"/>
    <property type="project" value="InterPro"/>
</dbReference>
<gene>
    <name evidence="3" type="ORF">ATJ88_3132</name>
</gene>
<keyword evidence="3" id="KW-0645">Protease</keyword>
<dbReference type="OrthoDB" id="56883at2"/>
<evidence type="ECO:0000313" key="4">
    <source>
        <dbReference type="Proteomes" id="UP000224130"/>
    </source>
</evidence>
<dbReference type="GO" id="GO:0000270">
    <property type="term" value="P:peptidoglycan metabolic process"/>
    <property type="evidence" value="ECO:0007669"/>
    <property type="project" value="TreeGrafter"/>
</dbReference>
<dbReference type="PRINTS" id="PR00922">
    <property type="entry name" value="DADACBPTASE3"/>
</dbReference>
<dbReference type="InterPro" id="IPR000667">
    <property type="entry name" value="Peptidase_S13"/>
</dbReference>
<dbReference type="GO" id="GO:0004185">
    <property type="term" value="F:serine-type carboxypeptidase activity"/>
    <property type="evidence" value="ECO:0007669"/>
    <property type="project" value="InterPro"/>
</dbReference>
<evidence type="ECO:0000256" key="1">
    <source>
        <dbReference type="ARBA" id="ARBA00006096"/>
    </source>
</evidence>
<keyword evidence="2" id="KW-0378">Hydrolase</keyword>
<name>A0A2A9EZV9_9MICO</name>
<keyword evidence="4" id="KW-1185">Reference proteome</keyword>
<sequence>MGWRLKVGTTVVTVLALFGGYLVADAYDVVPGMVTLDEPYPAPSPFPTAPGATTGPSPEVAVPPLPEDAPVPDAGTVEDLVSDVAGDSRLGKRVGVVVTDATSGDTLGAAAPDTLMVPASTQKVLTAVAAHVRPGGDVTLPTLAMLQGDTHVVLVGGGDMMLAAGEGDPDAVNGRAGLGDLAAQVAAQVTLTGTDAVTLAVDDTLFTGPDVAPTVRATDVADGYVAPVAALAVDVARLTDDKYARREADPALAAADAFAAALEQHGLTVRGTIGREKVASSAREVGRVESAPLGEIVSYLLEESDNTLTEVVGRLVAIDAGLPGSQDAAISAVTEVVSGLGVDLDGAVLTDLSGLGTGSRLSARMLVDTLAVAAADPALRETVTGLPVAGLEGTLADRFPDGNPGRAFASAKTGSLPDVRSLAGTVVTADDRLLVFALVADKIPEGGSYGANLIFDDLVGDLAACGCTTDGP</sequence>
<dbReference type="Gene3D" id="3.40.710.10">
    <property type="entry name" value="DD-peptidase/beta-lactamase superfamily"/>
    <property type="match status" value="2"/>
</dbReference>
<keyword evidence="3" id="KW-0121">Carboxypeptidase</keyword>